<feature type="domain" description="Reverse transcriptase zinc-binding" evidence="1">
    <location>
        <begin position="5"/>
        <end position="33"/>
    </location>
</feature>
<comment type="caution">
    <text evidence="2">The sequence shown here is derived from an EMBL/GenBank/DDBJ whole genome shotgun (WGS) entry which is preliminary data.</text>
</comment>
<reference evidence="2" key="1">
    <citation type="journal article" date="2023" name="Plant J.">
        <title>Genome sequences and population genomics provide insights into the demographic history, inbreeding, and mutation load of two 'living fossil' tree species of Dipteronia.</title>
        <authorList>
            <person name="Feng Y."/>
            <person name="Comes H.P."/>
            <person name="Chen J."/>
            <person name="Zhu S."/>
            <person name="Lu R."/>
            <person name="Zhang X."/>
            <person name="Li P."/>
            <person name="Qiu J."/>
            <person name="Olsen K.M."/>
            <person name="Qiu Y."/>
        </authorList>
    </citation>
    <scope>NUCLEOTIDE SEQUENCE</scope>
    <source>
        <strain evidence="2">NBL</strain>
    </source>
</reference>
<name>A0AAE0EGH2_9ROSI</name>
<dbReference type="Proteomes" id="UP001281410">
    <property type="component" value="Unassembled WGS sequence"/>
</dbReference>
<keyword evidence="3" id="KW-1185">Reference proteome</keyword>
<dbReference type="EMBL" id="JANJYJ010000002">
    <property type="protein sequence ID" value="KAK3227199.1"/>
    <property type="molecule type" value="Genomic_DNA"/>
</dbReference>
<organism evidence="2 3">
    <name type="scientific">Dipteronia sinensis</name>
    <dbReference type="NCBI Taxonomy" id="43782"/>
    <lineage>
        <taxon>Eukaryota</taxon>
        <taxon>Viridiplantae</taxon>
        <taxon>Streptophyta</taxon>
        <taxon>Embryophyta</taxon>
        <taxon>Tracheophyta</taxon>
        <taxon>Spermatophyta</taxon>
        <taxon>Magnoliopsida</taxon>
        <taxon>eudicotyledons</taxon>
        <taxon>Gunneridae</taxon>
        <taxon>Pentapetalae</taxon>
        <taxon>rosids</taxon>
        <taxon>malvids</taxon>
        <taxon>Sapindales</taxon>
        <taxon>Sapindaceae</taxon>
        <taxon>Hippocastanoideae</taxon>
        <taxon>Acereae</taxon>
        <taxon>Dipteronia</taxon>
    </lineage>
</organism>
<evidence type="ECO:0000313" key="2">
    <source>
        <dbReference type="EMBL" id="KAK3227199.1"/>
    </source>
</evidence>
<dbReference type="InterPro" id="IPR026960">
    <property type="entry name" value="RVT-Znf"/>
</dbReference>
<dbReference type="AlphaFoldDB" id="A0AAE0EGH2"/>
<evidence type="ECO:0000259" key="1">
    <source>
        <dbReference type="Pfam" id="PF13966"/>
    </source>
</evidence>
<evidence type="ECO:0000313" key="3">
    <source>
        <dbReference type="Proteomes" id="UP001281410"/>
    </source>
</evidence>
<dbReference type="Pfam" id="PF13966">
    <property type="entry name" value="zf-RVT"/>
    <property type="match status" value="1"/>
</dbReference>
<accession>A0AAE0EGH2</accession>
<protein>
    <recommendedName>
        <fullName evidence="1">Reverse transcriptase zinc-binding domain-containing protein</fullName>
    </recommendedName>
</protein>
<gene>
    <name evidence="2" type="ORF">Dsin_007061</name>
</gene>
<sequence length="215" mass="24668">MDHGMDDKCSLCKSNVESIDHLFLHCTWTKLLWSICTGWWDVSFCANQTIKQWVDGWSGLCPESKNKRAWGSLLFAVFWTTWEARNKMVFEGLEVNMDQAIDLVKFRVVWWFKHFGKGSKDTVTALLLNIKELCVENKIVKSIKMQNWVPTMANCLKFNVHGSARGKPGVAGIGGILRDRLVRWSVLLGLEGPGRFWRSLCPLVLPSLAFWLRPH</sequence>
<proteinExistence type="predicted"/>